<evidence type="ECO:0000256" key="5">
    <source>
        <dbReference type="SAM" id="SignalP"/>
    </source>
</evidence>
<dbReference type="EMBL" id="JH921435">
    <property type="protein sequence ID" value="EKD17720.1"/>
    <property type="molecule type" value="Genomic_DNA"/>
</dbReference>
<dbReference type="GO" id="GO:0003723">
    <property type="term" value="F:RNA binding"/>
    <property type="evidence" value="ECO:0007669"/>
    <property type="project" value="InterPro"/>
</dbReference>
<dbReference type="InterPro" id="IPR001406">
    <property type="entry name" value="PsdUridine_synth_TruA"/>
</dbReference>
<dbReference type="InParanoid" id="K1WJA4"/>
<dbReference type="FunCoup" id="K1WJA4">
    <property type="interactions" value="698"/>
</dbReference>
<dbReference type="InterPro" id="IPR020094">
    <property type="entry name" value="TruA/RsuA/RluB/E/F_N"/>
</dbReference>
<dbReference type="InterPro" id="IPR020097">
    <property type="entry name" value="PsdUridine_synth_TruA_a/b_dom"/>
</dbReference>
<dbReference type="InterPro" id="IPR020095">
    <property type="entry name" value="PsdUridine_synth_TruA_C"/>
</dbReference>
<evidence type="ECO:0000259" key="6">
    <source>
        <dbReference type="Pfam" id="PF01416"/>
    </source>
</evidence>
<keyword evidence="3" id="KW-0413">Isomerase</keyword>
<reference evidence="7 8" key="1">
    <citation type="journal article" date="2012" name="BMC Genomics">
        <title>Sequencing the genome of Marssonina brunnea reveals fungus-poplar co-evolution.</title>
        <authorList>
            <person name="Zhu S."/>
            <person name="Cao Y.-Z."/>
            <person name="Jiang C."/>
            <person name="Tan B.-Y."/>
            <person name="Wang Z."/>
            <person name="Feng S."/>
            <person name="Zhang L."/>
            <person name="Su X.-H."/>
            <person name="Brejova B."/>
            <person name="Vinar T."/>
            <person name="Xu M."/>
            <person name="Wang M.-X."/>
            <person name="Zhang S.-G."/>
            <person name="Huang M.-R."/>
            <person name="Wu R."/>
            <person name="Zhou Y."/>
        </authorList>
    </citation>
    <scope>NUCLEOTIDE SEQUENCE [LARGE SCALE GENOMIC DNA]</scope>
    <source>
        <strain evidence="7 8">MB_m1</strain>
    </source>
</reference>
<dbReference type="eggNOG" id="KOG2554">
    <property type="taxonomic scope" value="Eukaryota"/>
</dbReference>
<dbReference type="CDD" id="cd02569">
    <property type="entry name" value="PseudoU_synth_ScPus3"/>
    <property type="match status" value="1"/>
</dbReference>
<evidence type="ECO:0000313" key="8">
    <source>
        <dbReference type="Proteomes" id="UP000006753"/>
    </source>
</evidence>
<dbReference type="HAMAP" id="MF_00171">
    <property type="entry name" value="TruA"/>
    <property type="match status" value="1"/>
</dbReference>
<feature type="chain" id="PRO_5003852966" evidence="5">
    <location>
        <begin position="18"/>
        <end position="1054"/>
    </location>
</feature>
<feature type="compositionally biased region" description="Acidic residues" evidence="4">
    <location>
        <begin position="616"/>
        <end position="626"/>
    </location>
</feature>
<dbReference type="Gene3D" id="3.30.70.580">
    <property type="entry name" value="Pseudouridine synthase I, catalytic domain, N-terminal subdomain"/>
    <property type="match status" value="1"/>
</dbReference>
<organism evidence="7 8">
    <name type="scientific">Marssonina brunnea f. sp. multigermtubi (strain MB_m1)</name>
    <name type="common">Marssonina leaf spot fungus</name>
    <dbReference type="NCBI Taxonomy" id="1072389"/>
    <lineage>
        <taxon>Eukaryota</taxon>
        <taxon>Fungi</taxon>
        <taxon>Dikarya</taxon>
        <taxon>Ascomycota</taxon>
        <taxon>Pezizomycotina</taxon>
        <taxon>Leotiomycetes</taxon>
        <taxon>Helotiales</taxon>
        <taxon>Drepanopezizaceae</taxon>
        <taxon>Drepanopeziza</taxon>
    </lineage>
</organism>
<name>K1WJA4_MARBU</name>
<evidence type="ECO:0000256" key="4">
    <source>
        <dbReference type="SAM" id="MobiDB-lite"/>
    </source>
</evidence>
<keyword evidence="2" id="KW-0819">tRNA processing</keyword>
<evidence type="ECO:0000256" key="1">
    <source>
        <dbReference type="ARBA" id="ARBA00009375"/>
    </source>
</evidence>
<dbReference type="Pfam" id="PF01416">
    <property type="entry name" value="PseudoU_synth_1"/>
    <property type="match status" value="1"/>
</dbReference>
<keyword evidence="8" id="KW-1185">Reference proteome</keyword>
<evidence type="ECO:0000256" key="3">
    <source>
        <dbReference type="ARBA" id="ARBA00023235"/>
    </source>
</evidence>
<dbReference type="PANTHER" id="PTHR11142">
    <property type="entry name" value="PSEUDOURIDYLATE SYNTHASE"/>
    <property type="match status" value="1"/>
</dbReference>
<keyword evidence="5" id="KW-0732">Signal</keyword>
<dbReference type="InterPro" id="IPR041707">
    <property type="entry name" value="Pus3-like"/>
</dbReference>
<dbReference type="GO" id="GO:0031119">
    <property type="term" value="P:tRNA pseudouridine synthesis"/>
    <property type="evidence" value="ECO:0007669"/>
    <property type="project" value="TreeGrafter"/>
</dbReference>
<dbReference type="GO" id="GO:0005737">
    <property type="term" value="C:cytoplasm"/>
    <property type="evidence" value="ECO:0007669"/>
    <property type="project" value="TreeGrafter"/>
</dbReference>
<gene>
    <name evidence="7" type="ORF">MBM_04089</name>
</gene>
<dbReference type="PANTHER" id="PTHR11142:SF5">
    <property type="entry name" value="TRNA PSEUDOURIDINE(38_39) SYNTHASE"/>
    <property type="match status" value="1"/>
</dbReference>
<dbReference type="KEGG" id="mbe:MBM_04089"/>
<comment type="similarity">
    <text evidence="1">Belongs to the tRNA pseudouridine synthase TruA family.</text>
</comment>
<dbReference type="GO" id="GO:1990481">
    <property type="term" value="P:mRNA pseudouridine synthesis"/>
    <property type="evidence" value="ECO:0007669"/>
    <property type="project" value="TreeGrafter"/>
</dbReference>
<dbReference type="GO" id="GO:0009982">
    <property type="term" value="F:pseudouridine synthase activity"/>
    <property type="evidence" value="ECO:0007669"/>
    <property type="project" value="InterPro"/>
</dbReference>
<feature type="signal peptide" evidence="5">
    <location>
        <begin position="1"/>
        <end position="17"/>
    </location>
</feature>
<dbReference type="Gene3D" id="3.30.70.660">
    <property type="entry name" value="Pseudouridine synthase I, catalytic domain, C-terminal subdomain"/>
    <property type="match status" value="1"/>
</dbReference>
<dbReference type="AlphaFoldDB" id="K1WJA4"/>
<dbReference type="GO" id="GO:0005634">
    <property type="term" value="C:nucleus"/>
    <property type="evidence" value="ECO:0007669"/>
    <property type="project" value="TreeGrafter"/>
</dbReference>
<feature type="domain" description="Pseudouridine synthase I TruA alpha/beta" evidence="6">
    <location>
        <begin position="774"/>
        <end position="905"/>
    </location>
</feature>
<dbReference type="STRING" id="1072389.K1WJA4"/>
<feature type="region of interest" description="Disordered" evidence="4">
    <location>
        <begin position="969"/>
        <end position="993"/>
    </location>
</feature>
<dbReference type="SUPFAM" id="SSF55120">
    <property type="entry name" value="Pseudouridine synthase"/>
    <property type="match status" value="1"/>
</dbReference>
<dbReference type="OrthoDB" id="25767at2759"/>
<protein>
    <submittedName>
        <fullName evidence="7">Pseudouridylate synthase</fullName>
    </submittedName>
</protein>
<feature type="region of interest" description="Disordered" evidence="4">
    <location>
        <begin position="605"/>
        <end position="647"/>
    </location>
</feature>
<evidence type="ECO:0000313" key="7">
    <source>
        <dbReference type="EMBL" id="EKD17720.1"/>
    </source>
</evidence>
<evidence type="ECO:0000256" key="2">
    <source>
        <dbReference type="ARBA" id="ARBA00022694"/>
    </source>
</evidence>
<dbReference type="InterPro" id="IPR020103">
    <property type="entry name" value="PsdUridine_synth_cat_dom_sf"/>
</dbReference>
<accession>K1WJA4</accession>
<dbReference type="Proteomes" id="UP000006753">
    <property type="component" value="Unassembled WGS sequence"/>
</dbReference>
<dbReference type="HOGENOM" id="CLU_290357_0_0_1"/>
<sequence length="1054" mass="117001">MYAKTALVCALAGFASASPTPNLQARNMDSNIFTISTSGTPTAIHQLIFNAKDKFFNLNNGTSTVCPGMEVNCMEAGNTTVFTTRPEANTLFLNSVSAGGQQVYVAADGALAFLAAHSRDFPEGSLTAPFKFKPATAPGQVGSLKFKGKSFSACKDSATVEKDVWKIWANAVVGWPAGLRVPVDTCLACRGAALQVPIAAHLLSDAVRLLRVDDAVRVRLASQVALKAEEKDRELALRCEDPRGLFDPLGLGVSGGLPLTLGGQDGESVGVDELELEAIRAVEKRDVQDERLVAVLEEGKRAFAAMSDGPFAHTTMGSDQFREDTNGENASRSALPTLGIPKQQDRSFRRLDIGHDLYIFSSPQWVREFERKRRRQEERVPVPLYLRITWVILALSIKTLDARTSPRLESVRLKLTSSASPFTSQSGVGIKNTEGNRERVAASETYRKKMEAETGKAQTTAEKYATWSQEKLIERVTQLETELKIKNLSLDTTPEKKSFKKPRTERRFDPSKYSTRLVAFKLAYLGKRYNGFECQKSVTPLPTIEEELWKAFNKARLIFPDVVNPRQPGEVNWDGCEYSKCGRTDKGVSAFGQVIGIRVRSNRPLAKKREKRASEEEVQEGADEDVSTSTVSPDDPTRGFNSYARPGSVEMASPALAPSRLSPQMTPTPDLGLSDPDYEEALNFDPIADEIPYCSLLNRLLPPDIRILAWCPAPPQDFSARFSCRERQYRYFFTQPAFMPTPPQLEVPTQKGQTVAMEGKMRDGWLNIKKMREAAKLFEGIHDFRNFCKVDPGKQISNFERRIFYADIEEVDDSTSGLAFVNGADFAPHSTRQAVNPKVYTFTLHGSAFLWHQVRHMVAVLFLVGQGLEKPSIVSELLDVETNPGRPVYEMATDTPLVLWNCVFPQEDDAERKDAIQWHYVGDDPNSGDQKYGTAGIMDELWKVWRERKVDEILASTLLGVIAKQGRPAGDLSVGEPKKGSRSQKVFDGGDSPRLQGLYTPVMKKLRMETVDVINEKYAVRKGFENSAEMKLLGFRRLNNVVASADTPAEKADK</sequence>
<proteinExistence type="inferred from homology"/>